<name>A0A0D6MQX8_9PROT</name>
<feature type="transmembrane region" description="Helical" evidence="1">
    <location>
        <begin position="53"/>
        <end position="74"/>
    </location>
</feature>
<evidence type="ECO:0000313" key="2">
    <source>
        <dbReference type="EMBL" id="GAN55821.1"/>
    </source>
</evidence>
<feature type="transmembrane region" description="Helical" evidence="1">
    <location>
        <begin position="28"/>
        <end position="47"/>
    </location>
</feature>
<gene>
    <name evidence="2" type="ORF">Tasa_062_001</name>
</gene>
<accession>A0A0D6MQX8</accession>
<dbReference type="Proteomes" id="UP000032679">
    <property type="component" value="Unassembled WGS sequence"/>
</dbReference>
<proteinExistence type="predicted"/>
<protein>
    <submittedName>
        <fullName evidence="2">Uncharacterized protein</fullName>
    </submittedName>
</protein>
<feature type="transmembrane region" description="Helical" evidence="1">
    <location>
        <begin position="86"/>
        <end position="105"/>
    </location>
</feature>
<dbReference type="RefSeq" id="WP_199484144.1">
    <property type="nucleotide sequence ID" value="NZ_BAQF01000058.1"/>
</dbReference>
<keyword evidence="1" id="KW-0812">Transmembrane</keyword>
<evidence type="ECO:0000313" key="3">
    <source>
        <dbReference type="Proteomes" id="UP000032679"/>
    </source>
</evidence>
<keyword evidence="1" id="KW-0472">Membrane</keyword>
<organism evidence="2 3">
    <name type="scientific">Tanticharoenia sakaeratensis NBRC 103193</name>
    <dbReference type="NCBI Taxonomy" id="1231623"/>
    <lineage>
        <taxon>Bacteria</taxon>
        <taxon>Pseudomonadati</taxon>
        <taxon>Pseudomonadota</taxon>
        <taxon>Alphaproteobacteria</taxon>
        <taxon>Acetobacterales</taxon>
        <taxon>Acetobacteraceae</taxon>
        <taxon>Tanticharoenia</taxon>
    </lineage>
</organism>
<sequence>MLGFLSERIRDTPTGKVPRIRGWPAGRIVGAGIVGTVAEAGLLHFRGSFHDPFMYLPVSMPPVAALTLMQAAIGPARSDRRATRRWLRATAILGVSGTAFHAVGIGRDMGGWRNWQQNILNGPPLPAPPSFTGLALAGLAALDLLEDGTDA</sequence>
<evidence type="ECO:0000256" key="1">
    <source>
        <dbReference type="SAM" id="Phobius"/>
    </source>
</evidence>
<comment type="caution">
    <text evidence="2">The sequence shown here is derived from an EMBL/GenBank/DDBJ whole genome shotgun (WGS) entry which is preliminary data.</text>
</comment>
<dbReference type="EMBL" id="BALE01000061">
    <property type="protein sequence ID" value="GAN55821.1"/>
    <property type="molecule type" value="Genomic_DNA"/>
</dbReference>
<dbReference type="AlphaFoldDB" id="A0A0D6MQX8"/>
<reference evidence="2 3" key="1">
    <citation type="submission" date="2012-10" db="EMBL/GenBank/DDBJ databases">
        <title>Genome sequencing of Tanticharoenia sakaeratensis NBRC 103193.</title>
        <authorList>
            <person name="Azuma Y."/>
            <person name="Hadano H."/>
            <person name="Hirakawa H."/>
            <person name="Matsushita K."/>
        </authorList>
    </citation>
    <scope>NUCLEOTIDE SEQUENCE [LARGE SCALE GENOMIC DNA]</scope>
    <source>
        <strain evidence="2 3">NBRC 103193</strain>
    </source>
</reference>
<keyword evidence="1" id="KW-1133">Transmembrane helix</keyword>
<keyword evidence="3" id="KW-1185">Reference proteome</keyword>